<accession>A0A2Z7CLG4</accession>
<keyword evidence="3" id="KW-1185">Reference proteome</keyword>
<evidence type="ECO:0000313" key="3">
    <source>
        <dbReference type="Proteomes" id="UP000250235"/>
    </source>
</evidence>
<dbReference type="Proteomes" id="UP000250235">
    <property type="component" value="Unassembled WGS sequence"/>
</dbReference>
<feature type="compositionally biased region" description="Basic and acidic residues" evidence="1">
    <location>
        <begin position="118"/>
        <end position="131"/>
    </location>
</feature>
<dbReference type="EMBL" id="KQ994546">
    <property type="protein sequence ID" value="KZV47912.1"/>
    <property type="molecule type" value="Genomic_DNA"/>
</dbReference>
<dbReference type="AlphaFoldDB" id="A0A2Z7CLG4"/>
<proteinExistence type="predicted"/>
<gene>
    <name evidence="2" type="ORF">F511_28760</name>
</gene>
<evidence type="ECO:0000313" key="2">
    <source>
        <dbReference type="EMBL" id="KZV47912.1"/>
    </source>
</evidence>
<evidence type="ECO:0000256" key="1">
    <source>
        <dbReference type="SAM" id="MobiDB-lite"/>
    </source>
</evidence>
<protein>
    <submittedName>
        <fullName evidence="2">Uncharacterized protein</fullName>
    </submittedName>
</protein>
<reference evidence="2 3" key="1">
    <citation type="journal article" date="2015" name="Proc. Natl. Acad. Sci. U.S.A.">
        <title>The resurrection genome of Boea hygrometrica: A blueprint for survival of dehydration.</title>
        <authorList>
            <person name="Xiao L."/>
            <person name="Yang G."/>
            <person name="Zhang L."/>
            <person name="Yang X."/>
            <person name="Zhao S."/>
            <person name="Ji Z."/>
            <person name="Zhou Q."/>
            <person name="Hu M."/>
            <person name="Wang Y."/>
            <person name="Chen M."/>
            <person name="Xu Y."/>
            <person name="Jin H."/>
            <person name="Xiao X."/>
            <person name="Hu G."/>
            <person name="Bao F."/>
            <person name="Hu Y."/>
            <person name="Wan P."/>
            <person name="Li L."/>
            <person name="Deng X."/>
            <person name="Kuang T."/>
            <person name="Xiang C."/>
            <person name="Zhu J.K."/>
            <person name="Oliver M.J."/>
            <person name="He Y."/>
        </authorList>
    </citation>
    <scope>NUCLEOTIDE SEQUENCE [LARGE SCALE GENOMIC DNA]</scope>
    <source>
        <strain evidence="3">cv. XS01</strain>
    </source>
</reference>
<organism evidence="2 3">
    <name type="scientific">Dorcoceras hygrometricum</name>
    <dbReference type="NCBI Taxonomy" id="472368"/>
    <lineage>
        <taxon>Eukaryota</taxon>
        <taxon>Viridiplantae</taxon>
        <taxon>Streptophyta</taxon>
        <taxon>Embryophyta</taxon>
        <taxon>Tracheophyta</taxon>
        <taxon>Spermatophyta</taxon>
        <taxon>Magnoliopsida</taxon>
        <taxon>eudicotyledons</taxon>
        <taxon>Gunneridae</taxon>
        <taxon>Pentapetalae</taxon>
        <taxon>asterids</taxon>
        <taxon>lamiids</taxon>
        <taxon>Lamiales</taxon>
        <taxon>Gesneriaceae</taxon>
        <taxon>Didymocarpoideae</taxon>
        <taxon>Trichosporeae</taxon>
        <taxon>Loxocarpinae</taxon>
        <taxon>Dorcoceras</taxon>
    </lineage>
</organism>
<name>A0A2Z7CLG4_9LAMI</name>
<feature type="region of interest" description="Disordered" evidence="1">
    <location>
        <begin position="1"/>
        <end position="155"/>
    </location>
</feature>
<sequence>MRAAQGRAPPRRARSMAHVAPIIAQPFARPAAHGRPPPGQCLRNRAWDRSNNRPASMREGSAQRWPSSAQRLALDKASDRLPCAASTQVARTHIRQSGPRPEGRLLRQPTLEGLTRSARTDSPRKTDRSKSDQSTAAAAARGKHGGGGEACMERGGRELSLGLGLMCVKSYD</sequence>